<keyword evidence="7" id="KW-1185">Reference proteome</keyword>
<dbReference type="RefSeq" id="WP_108846277.1">
    <property type="nucleotide sequence ID" value="NZ_CP015449.1"/>
</dbReference>
<keyword evidence="2 4" id="KW-0238">DNA-binding</keyword>
<protein>
    <submittedName>
        <fullName evidence="6">TetR family transcriptional regulator</fullName>
    </submittedName>
</protein>
<reference evidence="6 7" key="1">
    <citation type="submission" date="2016-04" db="EMBL/GenBank/DDBJ databases">
        <title>Complete genome sequence of Dietzia lutea YIM 80766T, a strain isolated from desert soil in Egypt.</title>
        <authorList>
            <person name="Zhao J."/>
            <person name="Hu B."/>
            <person name="Geng S."/>
            <person name="Nie Y."/>
            <person name="Tang Y."/>
        </authorList>
    </citation>
    <scope>NUCLEOTIDE SEQUENCE [LARGE SCALE GENOMIC DNA]</scope>
    <source>
        <strain evidence="6 7">YIM 80766</strain>
    </source>
</reference>
<dbReference type="GO" id="GO:0003700">
    <property type="term" value="F:DNA-binding transcription factor activity"/>
    <property type="evidence" value="ECO:0007669"/>
    <property type="project" value="TreeGrafter"/>
</dbReference>
<sequence>MYSPGRPRLVDRRRPGATPADEILDAAAELFTTRGYTATSTRAIADAVGLRQASLYTHFPTKAAILCALLDATVAPALEHARRLRAGGGDPRETLLTLATLDVEGLLASRWNVGMLYVLPEVAGDEFAEFRDARSALREIYRELVALCRPDLDADDPALDLPFRVVEAVIAHRQDHPSVPVDAARWGRAAARAVELG</sequence>
<gene>
    <name evidence="6" type="ORF">A6035_01120</name>
</gene>
<dbReference type="SUPFAM" id="SSF46689">
    <property type="entry name" value="Homeodomain-like"/>
    <property type="match status" value="1"/>
</dbReference>
<dbReference type="PRINTS" id="PR00455">
    <property type="entry name" value="HTHTETR"/>
</dbReference>
<dbReference type="Proteomes" id="UP000244928">
    <property type="component" value="Chromosome"/>
</dbReference>
<evidence type="ECO:0000256" key="2">
    <source>
        <dbReference type="ARBA" id="ARBA00023125"/>
    </source>
</evidence>
<dbReference type="EMBL" id="CP015449">
    <property type="protein sequence ID" value="AWH91010.1"/>
    <property type="molecule type" value="Genomic_DNA"/>
</dbReference>
<evidence type="ECO:0000256" key="1">
    <source>
        <dbReference type="ARBA" id="ARBA00023015"/>
    </source>
</evidence>
<dbReference type="InterPro" id="IPR050109">
    <property type="entry name" value="HTH-type_TetR-like_transc_reg"/>
</dbReference>
<dbReference type="PANTHER" id="PTHR30055">
    <property type="entry name" value="HTH-TYPE TRANSCRIPTIONAL REGULATOR RUTR"/>
    <property type="match status" value="1"/>
</dbReference>
<dbReference type="Gene3D" id="1.10.357.10">
    <property type="entry name" value="Tetracycline Repressor, domain 2"/>
    <property type="match status" value="1"/>
</dbReference>
<dbReference type="InterPro" id="IPR001647">
    <property type="entry name" value="HTH_TetR"/>
</dbReference>
<evidence type="ECO:0000313" key="6">
    <source>
        <dbReference type="EMBL" id="AWH91010.1"/>
    </source>
</evidence>
<dbReference type="InterPro" id="IPR009057">
    <property type="entry name" value="Homeodomain-like_sf"/>
</dbReference>
<dbReference type="GO" id="GO:0000976">
    <property type="term" value="F:transcription cis-regulatory region binding"/>
    <property type="evidence" value="ECO:0007669"/>
    <property type="project" value="TreeGrafter"/>
</dbReference>
<organism evidence="6 7">
    <name type="scientific">Dietzia lutea</name>
    <dbReference type="NCBI Taxonomy" id="546160"/>
    <lineage>
        <taxon>Bacteria</taxon>
        <taxon>Bacillati</taxon>
        <taxon>Actinomycetota</taxon>
        <taxon>Actinomycetes</taxon>
        <taxon>Mycobacteriales</taxon>
        <taxon>Dietziaceae</taxon>
        <taxon>Dietzia</taxon>
    </lineage>
</organism>
<dbReference type="PANTHER" id="PTHR30055:SF234">
    <property type="entry name" value="HTH-TYPE TRANSCRIPTIONAL REGULATOR BETI"/>
    <property type="match status" value="1"/>
</dbReference>
<keyword evidence="1" id="KW-0805">Transcription regulation</keyword>
<feature type="DNA-binding region" description="H-T-H motif" evidence="4">
    <location>
        <begin position="40"/>
        <end position="59"/>
    </location>
</feature>
<dbReference type="KEGG" id="dlu:A6035_01120"/>
<evidence type="ECO:0000259" key="5">
    <source>
        <dbReference type="PROSITE" id="PS50977"/>
    </source>
</evidence>
<dbReference type="AlphaFoldDB" id="A0A2S1R3Y7"/>
<feature type="domain" description="HTH tetR-type" evidence="5">
    <location>
        <begin position="17"/>
        <end position="77"/>
    </location>
</feature>
<proteinExistence type="predicted"/>
<dbReference type="Pfam" id="PF00440">
    <property type="entry name" value="TetR_N"/>
    <property type="match status" value="1"/>
</dbReference>
<evidence type="ECO:0000256" key="3">
    <source>
        <dbReference type="ARBA" id="ARBA00023163"/>
    </source>
</evidence>
<evidence type="ECO:0000313" key="7">
    <source>
        <dbReference type="Proteomes" id="UP000244928"/>
    </source>
</evidence>
<keyword evidence="3" id="KW-0804">Transcription</keyword>
<evidence type="ECO:0000256" key="4">
    <source>
        <dbReference type="PROSITE-ProRule" id="PRU00335"/>
    </source>
</evidence>
<name>A0A2S1R3Y7_9ACTN</name>
<accession>A0A2S1R3Y7</accession>
<dbReference type="PROSITE" id="PS50977">
    <property type="entry name" value="HTH_TETR_2"/>
    <property type="match status" value="1"/>
</dbReference>